<evidence type="ECO:0000313" key="11">
    <source>
        <dbReference type="Proteomes" id="UP001390669"/>
    </source>
</evidence>
<dbReference type="InterPro" id="IPR011054">
    <property type="entry name" value="Rudment_hybrid_motif"/>
</dbReference>
<dbReference type="SUPFAM" id="SSF51230">
    <property type="entry name" value="Single hybrid motif"/>
    <property type="match status" value="1"/>
</dbReference>
<dbReference type="PANTHER" id="PTHR18866">
    <property type="entry name" value="CARBOXYLASE:PYRUVATE/ACETYL-COA/PROPIONYL-COA CARBOXYLASE"/>
    <property type="match status" value="1"/>
</dbReference>
<dbReference type="InterPro" id="IPR005481">
    <property type="entry name" value="BC-like_N"/>
</dbReference>
<keyword evidence="3 6" id="KW-0547">Nucleotide-binding</keyword>
<protein>
    <submittedName>
        <fullName evidence="10">Acetyl/propionyl/methylcrotonyl-CoA carboxylase subunit alpha</fullName>
    </submittedName>
</protein>
<dbReference type="PROSITE" id="PS00188">
    <property type="entry name" value="BIOTIN"/>
    <property type="match status" value="1"/>
</dbReference>
<comment type="caution">
    <text evidence="10">The sequence shown here is derived from an EMBL/GenBank/DDBJ whole genome shotgun (WGS) entry which is preliminary data.</text>
</comment>
<dbReference type="CDD" id="cd06850">
    <property type="entry name" value="biotinyl_domain"/>
    <property type="match status" value="1"/>
</dbReference>
<dbReference type="InterPro" id="IPR013815">
    <property type="entry name" value="ATP_grasp_subdomain_1"/>
</dbReference>
<dbReference type="SUPFAM" id="SSF52440">
    <property type="entry name" value="PreATP-grasp domain"/>
    <property type="match status" value="1"/>
</dbReference>
<dbReference type="PROSITE" id="PS50979">
    <property type="entry name" value="BC"/>
    <property type="match status" value="1"/>
</dbReference>
<dbReference type="InterPro" id="IPR005479">
    <property type="entry name" value="CPAse_ATP-bd"/>
</dbReference>
<dbReference type="PROSITE" id="PS00866">
    <property type="entry name" value="CPSASE_1"/>
    <property type="match status" value="1"/>
</dbReference>
<dbReference type="Pfam" id="PF02785">
    <property type="entry name" value="Biotin_carb_C"/>
    <property type="match status" value="1"/>
</dbReference>
<dbReference type="InterPro" id="IPR001882">
    <property type="entry name" value="Biotin_BS"/>
</dbReference>
<dbReference type="Gene3D" id="2.40.50.100">
    <property type="match status" value="1"/>
</dbReference>
<dbReference type="InterPro" id="IPR011764">
    <property type="entry name" value="Biotin_carboxylation_dom"/>
</dbReference>
<evidence type="ECO:0000313" key="10">
    <source>
        <dbReference type="EMBL" id="MEM5447256.1"/>
    </source>
</evidence>
<accession>A0ABU9S7A2</accession>
<dbReference type="PROSITE" id="PS00867">
    <property type="entry name" value="CPSASE_2"/>
    <property type="match status" value="1"/>
</dbReference>
<dbReference type="InterPro" id="IPR011053">
    <property type="entry name" value="Single_hybrid_motif"/>
</dbReference>
<dbReference type="InterPro" id="IPR016185">
    <property type="entry name" value="PreATP-grasp_dom_sf"/>
</dbReference>
<sequence>MFNKILIANRGEIACRVAATCRRLGVKSVAVYSDADANAKHVAACDEAVHIGEAAAAQSYLRYERIIDAARATGAQAIHPGYGFLSENEDFARACEAAGIVFIGPPVEAIAAMGSKAAAKALMHAAAVPLVPGYHGDDQDPALLQREADAMGYPVLLKASAGGGGKGMRVVERSEDFAAALASCKREAASSFGNDRVLIEKYLTRPRHVEVQVFADKHGGAVYLFDRDCSVQRRHQKVLEEAPAPGLEDGVRRAMGEAAVAAARAVHYEGAGTVEFIMTGADFYFMEMNTRLQVEHPVTEMITGLDLVEWQLRVAAGEPLPLGQSELSITGHALEARIYAENPARGFLPSTGTLKHLRTPEGVEFRLGDAGQRASVRIDSGVREGDTITPFYDPMIAKLIVHGATREDALARMKRALEACEVVGPHTNVEFLQRLVTCEPFASADLDTGLIERNHDALFSPQQKPVREALALACAALLGREGGAEHGASPWHALSHWRLNSGFAQSLSWRDVESDTAFMVAHTHDGGEETLAYAGHAARYTWWRGEGVDEYGATIGDKRVTGRVFIDGDVFHVFCLGTAMAFEWQNLLAHAADAEHGEGRLTAPMPGKVIAVLVEPGAVVEKGTPLIVMEAMKMEHTIGAPAAGKVTEVLYGVGDQVADGAQLLVLEAA</sequence>
<dbReference type="SUPFAM" id="SSF56059">
    <property type="entry name" value="Glutathione synthetase ATP-binding domain-like"/>
    <property type="match status" value="1"/>
</dbReference>
<keyword evidence="11" id="KW-1185">Reference proteome</keyword>
<feature type="domain" description="ATP-grasp" evidence="8">
    <location>
        <begin position="120"/>
        <end position="316"/>
    </location>
</feature>
<evidence type="ECO:0000256" key="6">
    <source>
        <dbReference type="PROSITE-ProRule" id="PRU00409"/>
    </source>
</evidence>
<evidence type="ECO:0000259" key="8">
    <source>
        <dbReference type="PROSITE" id="PS50975"/>
    </source>
</evidence>
<feature type="domain" description="Lipoyl-binding" evidence="7">
    <location>
        <begin position="596"/>
        <end position="667"/>
    </location>
</feature>
<evidence type="ECO:0000256" key="5">
    <source>
        <dbReference type="ARBA" id="ARBA00023267"/>
    </source>
</evidence>
<dbReference type="Gene3D" id="3.40.50.20">
    <property type="match status" value="1"/>
</dbReference>
<dbReference type="InterPro" id="IPR000089">
    <property type="entry name" value="Biotin_lipoyl"/>
</dbReference>
<dbReference type="EMBL" id="JAYMRW010000002">
    <property type="protein sequence ID" value="MEM5447256.1"/>
    <property type="molecule type" value="Genomic_DNA"/>
</dbReference>
<dbReference type="SMART" id="SM01209">
    <property type="entry name" value="GARS_A"/>
    <property type="match status" value="1"/>
</dbReference>
<evidence type="ECO:0000256" key="1">
    <source>
        <dbReference type="ARBA" id="ARBA00001953"/>
    </source>
</evidence>
<dbReference type="Proteomes" id="UP001390669">
    <property type="component" value="Unassembled WGS sequence"/>
</dbReference>
<dbReference type="Gene3D" id="3.30.700.40">
    <property type="match status" value="1"/>
</dbReference>
<evidence type="ECO:0000256" key="3">
    <source>
        <dbReference type="ARBA" id="ARBA00022741"/>
    </source>
</evidence>
<dbReference type="SMART" id="SM00878">
    <property type="entry name" value="Biotin_carb_C"/>
    <property type="match status" value="1"/>
</dbReference>
<evidence type="ECO:0000259" key="7">
    <source>
        <dbReference type="PROSITE" id="PS50968"/>
    </source>
</evidence>
<proteinExistence type="predicted"/>
<dbReference type="Pfam" id="PF02786">
    <property type="entry name" value="CPSase_L_D2"/>
    <property type="match status" value="1"/>
</dbReference>
<dbReference type="Pfam" id="PF00289">
    <property type="entry name" value="Biotin_carb_N"/>
    <property type="match status" value="1"/>
</dbReference>
<dbReference type="PROSITE" id="PS50975">
    <property type="entry name" value="ATP_GRASP"/>
    <property type="match status" value="1"/>
</dbReference>
<keyword evidence="2" id="KW-0436">Ligase</keyword>
<keyword evidence="4 6" id="KW-0067">ATP-binding</keyword>
<dbReference type="PROSITE" id="PS50968">
    <property type="entry name" value="BIOTINYL_LIPOYL"/>
    <property type="match status" value="1"/>
</dbReference>
<gene>
    <name evidence="10" type="ORF">VSR33_07090</name>
</gene>
<dbReference type="InterPro" id="IPR005482">
    <property type="entry name" value="Biotin_COase_C"/>
</dbReference>
<dbReference type="Gene3D" id="3.30.470.20">
    <property type="entry name" value="ATP-grasp fold, B domain"/>
    <property type="match status" value="1"/>
</dbReference>
<evidence type="ECO:0000259" key="9">
    <source>
        <dbReference type="PROSITE" id="PS50979"/>
    </source>
</evidence>
<dbReference type="Gene3D" id="3.30.1490.20">
    <property type="entry name" value="ATP-grasp fold, A domain"/>
    <property type="match status" value="1"/>
</dbReference>
<dbReference type="PANTHER" id="PTHR18866:SF33">
    <property type="entry name" value="METHYLCROTONOYL-COA CARBOXYLASE SUBUNIT ALPHA, MITOCHONDRIAL-RELATED"/>
    <property type="match status" value="1"/>
</dbReference>
<reference evidence="10 11" key="1">
    <citation type="submission" date="2024-01" db="EMBL/GenBank/DDBJ databases">
        <title>The diversity of rhizobia nodulating Mimosa spp. in eleven states of Brazil covering several biomes is determined by host plant, location, and edaphic factors.</title>
        <authorList>
            <person name="Rouws L."/>
            <person name="Barauna A."/>
            <person name="Beukes C."/>
            <person name="De Faria S.M."/>
            <person name="Gross E."/>
            <person name="Dos Reis Junior F.B."/>
            <person name="Simon M."/>
            <person name="Maluk M."/>
            <person name="Odee D.W."/>
            <person name="Kenicer G."/>
            <person name="Young J.P.W."/>
            <person name="Reis V.M."/>
            <person name="Zilli J."/>
            <person name="James E.K."/>
        </authorList>
    </citation>
    <scope>NUCLEOTIDE SEQUENCE [LARGE SCALE GENOMIC DNA]</scope>
    <source>
        <strain evidence="10 11">JPY164</strain>
    </source>
</reference>
<organism evidence="10 11">
    <name type="scientific">Paraburkholderia guartelaensis</name>
    <dbReference type="NCBI Taxonomy" id="2546446"/>
    <lineage>
        <taxon>Bacteria</taxon>
        <taxon>Pseudomonadati</taxon>
        <taxon>Pseudomonadota</taxon>
        <taxon>Betaproteobacteria</taxon>
        <taxon>Burkholderiales</taxon>
        <taxon>Burkholderiaceae</taxon>
        <taxon>Paraburkholderia</taxon>
    </lineage>
</organism>
<dbReference type="RefSeq" id="WP_368605480.1">
    <property type="nucleotide sequence ID" value="NZ_JAYMRW010000002.1"/>
</dbReference>
<keyword evidence="5" id="KW-0092">Biotin</keyword>
<feature type="domain" description="Biotin carboxylation" evidence="9">
    <location>
        <begin position="1"/>
        <end position="456"/>
    </location>
</feature>
<dbReference type="InterPro" id="IPR050856">
    <property type="entry name" value="Biotin_carboxylase_complex"/>
</dbReference>
<evidence type="ECO:0000256" key="2">
    <source>
        <dbReference type="ARBA" id="ARBA00022598"/>
    </source>
</evidence>
<dbReference type="InterPro" id="IPR011761">
    <property type="entry name" value="ATP-grasp"/>
</dbReference>
<dbReference type="Pfam" id="PF00364">
    <property type="entry name" value="Biotin_lipoyl"/>
    <property type="match status" value="1"/>
</dbReference>
<comment type="cofactor">
    <cofactor evidence="1">
        <name>biotin</name>
        <dbReference type="ChEBI" id="CHEBI:57586"/>
    </cofactor>
</comment>
<name>A0ABU9S7A2_9BURK</name>
<dbReference type="SUPFAM" id="SSF51246">
    <property type="entry name" value="Rudiment single hybrid motif"/>
    <property type="match status" value="1"/>
</dbReference>
<evidence type="ECO:0000256" key="4">
    <source>
        <dbReference type="ARBA" id="ARBA00022840"/>
    </source>
</evidence>
<dbReference type="NCBIfam" id="NF006367">
    <property type="entry name" value="PRK08591.1"/>
    <property type="match status" value="1"/>
</dbReference>